<name>A0A4Q7YBW1_9ACTN</name>
<evidence type="ECO:0000313" key="3">
    <source>
        <dbReference type="Proteomes" id="UP000292507"/>
    </source>
</evidence>
<organism evidence="2 3">
    <name type="scientific">Blastococcus saxobsidens</name>
    <dbReference type="NCBI Taxonomy" id="138336"/>
    <lineage>
        <taxon>Bacteria</taxon>
        <taxon>Bacillati</taxon>
        <taxon>Actinomycetota</taxon>
        <taxon>Actinomycetes</taxon>
        <taxon>Geodermatophilales</taxon>
        <taxon>Geodermatophilaceae</taxon>
        <taxon>Blastococcus</taxon>
    </lineage>
</organism>
<gene>
    <name evidence="2" type="ORF">BKA19_4342</name>
</gene>
<feature type="region of interest" description="Disordered" evidence="1">
    <location>
        <begin position="1"/>
        <end position="45"/>
    </location>
</feature>
<protein>
    <submittedName>
        <fullName evidence="2">Uncharacterized protein</fullName>
    </submittedName>
</protein>
<reference evidence="2 3" key="1">
    <citation type="submission" date="2019-02" db="EMBL/GenBank/DDBJ databases">
        <title>Sequencing the genomes of 1000 actinobacteria strains.</title>
        <authorList>
            <person name="Klenk H.-P."/>
        </authorList>
    </citation>
    <scope>NUCLEOTIDE SEQUENCE [LARGE SCALE GENOMIC DNA]</scope>
    <source>
        <strain evidence="2 3">DSM 44509</strain>
    </source>
</reference>
<feature type="compositionally biased region" description="Low complexity" evidence="1">
    <location>
        <begin position="15"/>
        <end position="45"/>
    </location>
</feature>
<evidence type="ECO:0000256" key="1">
    <source>
        <dbReference type="SAM" id="MobiDB-lite"/>
    </source>
</evidence>
<sequence length="126" mass="12268">MVPLAACTGTGTGTGTEENTGSSVLPSASEGVESATSAAASAAESVDGEVDCSGTSCTVSLSPDAGDVEVLGTRLAYEGVQDGEATVVVGDRTVTCAEGESVEAGPLTLECTTVSEDRLSMTASLG</sequence>
<dbReference type="EMBL" id="SHKV01000001">
    <property type="protein sequence ID" value="RZU34570.1"/>
    <property type="molecule type" value="Genomic_DNA"/>
</dbReference>
<dbReference type="AlphaFoldDB" id="A0A4Q7YBW1"/>
<accession>A0A4Q7YBW1</accession>
<proteinExistence type="predicted"/>
<comment type="caution">
    <text evidence="2">The sequence shown here is derived from an EMBL/GenBank/DDBJ whole genome shotgun (WGS) entry which is preliminary data.</text>
</comment>
<evidence type="ECO:0000313" key="2">
    <source>
        <dbReference type="EMBL" id="RZU34570.1"/>
    </source>
</evidence>
<keyword evidence="3" id="KW-1185">Reference proteome</keyword>
<dbReference type="Proteomes" id="UP000292507">
    <property type="component" value="Unassembled WGS sequence"/>
</dbReference>